<comment type="caution">
    <text evidence="1">The sequence shown here is derived from an EMBL/GenBank/DDBJ whole genome shotgun (WGS) entry which is preliminary data.</text>
</comment>
<dbReference type="Proteomes" id="UP000807342">
    <property type="component" value="Unassembled WGS sequence"/>
</dbReference>
<evidence type="ECO:0000313" key="2">
    <source>
        <dbReference type="Proteomes" id="UP000807342"/>
    </source>
</evidence>
<sequence length="617" mass="68839">MGGGGDTAKTLEEITDDLRAKLDANARQKLIELGGTPGEEDDVKITVPQITAAIFKDTYKYNYDESPPNKGDNPELIGYRKPELCNVVPPAADQVTCQIDIPEWIRDKAVNDLFNNTQQIVTGNGTDNQWEYTSYNRSYDMTENPGVRSVKCNSTLVYVYGSLLEDGTRAEIALICFCGVYYTADSPTVQAQREIEQDAYKTAPAMPEGGQPINQEQLKTSLDAAVAADFQNEFNYQYTPGPPYPPDSYRAKGAASAMLTNNTMLHAIPNPVAGSDLTSYIDRLYNGLNITIEAIKDLARANTASQYDTIIKTSEGQDRSWVRDRLDTNFDISDVRTNKVRQTGIIKCWYGHKAIDGNTTISMLYIYIMTMIYELEDPFEAQTRDLFNILGNQLRKDKEGVTDDIPYLQLEKWAEDYSKTGFKEKFGFEYNGESTIVPDKKSNGPVIGFSSFFRLSKFPATEQEVQEWIWDSVLSKDHPIYARDKIIENLRNTVVKTVNDDVVGVNYWYTGGTPNSGQIFADTEDRGRDIQMRAYYLFVHGKLQVGPNPEPTERVIVFALGVITSYVSPWGATPANSPAARARAALAKSAYKPALKSATSAKPAYGYTYIPPQRVSA</sequence>
<name>A0A9P6C2N2_9AGAR</name>
<dbReference type="AlphaFoldDB" id="A0A9P6C2N2"/>
<proteinExistence type="predicted"/>
<keyword evidence="2" id="KW-1185">Reference proteome</keyword>
<protein>
    <submittedName>
        <fullName evidence="1">Uncharacterized protein</fullName>
    </submittedName>
</protein>
<accession>A0A9P6C2N2</accession>
<gene>
    <name evidence="1" type="ORF">P691DRAFT_776683</name>
</gene>
<organism evidence="1 2">
    <name type="scientific">Macrolepiota fuliginosa MF-IS2</name>
    <dbReference type="NCBI Taxonomy" id="1400762"/>
    <lineage>
        <taxon>Eukaryota</taxon>
        <taxon>Fungi</taxon>
        <taxon>Dikarya</taxon>
        <taxon>Basidiomycota</taxon>
        <taxon>Agaricomycotina</taxon>
        <taxon>Agaricomycetes</taxon>
        <taxon>Agaricomycetidae</taxon>
        <taxon>Agaricales</taxon>
        <taxon>Agaricineae</taxon>
        <taxon>Agaricaceae</taxon>
        <taxon>Macrolepiota</taxon>
    </lineage>
</organism>
<reference evidence="1" key="1">
    <citation type="submission" date="2020-11" db="EMBL/GenBank/DDBJ databases">
        <authorList>
            <consortium name="DOE Joint Genome Institute"/>
            <person name="Ahrendt S."/>
            <person name="Riley R."/>
            <person name="Andreopoulos W."/>
            <person name="Labutti K."/>
            <person name="Pangilinan J."/>
            <person name="Ruiz-Duenas F.J."/>
            <person name="Barrasa J.M."/>
            <person name="Sanchez-Garcia M."/>
            <person name="Camarero S."/>
            <person name="Miyauchi S."/>
            <person name="Serrano A."/>
            <person name="Linde D."/>
            <person name="Babiker R."/>
            <person name="Drula E."/>
            <person name="Ayuso-Fernandez I."/>
            <person name="Pacheco R."/>
            <person name="Padilla G."/>
            <person name="Ferreira P."/>
            <person name="Barriuso J."/>
            <person name="Kellner H."/>
            <person name="Castanera R."/>
            <person name="Alfaro M."/>
            <person name="Ramirez L."/>
            <person name="Pisabarro A.G."/>
            <person name="Kuo A."/>
            <person name="Tritt A."/>
            <person name="Lipzen A."/>
            <person name="He G."/>
            <person name="Yan M."/>
            <person name="Ng V."/>
            <person name="Cullen D."/>
            <person name="Martin F."/>
            <person name="Rosso M.-N."/>
            <person name="Henrissat B."/>
            <person name="Hibbett D."/>
            <person name="Martinez A.T."/>
            <person name="Grigoriev I.V."/>
        </authorList>
    </citation>
    <scope>NUCLEOTIDE SEQUENCE</scope>
    <source>
        <strain evidence="1">MF-IS2</strain>
    </source>
</reference>
<evidence type="ECO:0000313" key="1">
    <source>
        <dbReference type="EMBL" id="KAF9446664.1"/>
    </source>
</evidence>
<dbReference type="EMBL" id="MU151234">
    <property type="protein sequence ID" value="KAF9446664.1"/>
    <property type="molecule type" value="Genomic_DNA"/>
</dbReference>